<keyword evidence="1 4" id="KW-0732">Signal</keyword>
<comment type="similarity">
    <text evidence="3">Belongs to the TO family.</text>
</comment>
<evidence type="ECO:0000256" key="4">
    <source>
        <dbReference type="SAM" id="SignalP"/>
    </source>
</evidence>
<dbReference type="EMBL" id="KZ308941">
    <property type="protein sequence ID" value="KAG8235713.1"/>
    <property type="molecule type" value="Genomic_DNA"/>
</dbReference>
<dbReference type="SMART" id="SM00700">
    <property type="entry name" value="JHBP"/>
    <property type="match status" value="1"/>
</dbReference>
<dbReference type="AlphaFoldDB" id="A0A8K0P8A1"/>
<reference evidence="5" key="1">
    <citation type="submission" date="2013-04" db="EMBL/GenBank/DDBJ databases">
        <authorList>
            <person name="Qu J."/>
            <person name="Murali S.C."/>
            <person name="Bandaranaike D."/>
            <person name="Bellair M."/>
            <person name="Blankenburg K."/>
            <person name="Chao H."/>
            <person name="Dinh H."/>
            <person name="Doddapaneni H."/>
            <person name="Downs B."/>
            <person name="Dugan-Rocha S."/>
            <person name="Elkadiri S."/>
            <person name="Gnanaolivu R.D."/>
            <person name="Hernandez B."/>
            <person name="Javaid M."/>
            <person name="Jayaseelan J.C."/>
            <person name="Lee S."/>
            <person name="Li M."/>
            <person name="Ming W."/>
            <person name="Munidasa M."/>
            <person name="Muniz J."/>
            <person name="Nguyen L."/>
            <person name="Ongeri F."/>
            <person name="Osuji N."/>
            <person name="Pu L.-L."/>
            <person name="Puazo M."/>
            <person name="Qu C."/>
            <person name="Quiroz J."/>
            <person name="Raj R."/>
            <person name="Weissenberger G."/>
            <person name="Xin Y."/>
            <person name="Zou X."/>
            <person name="Han Y."/>
            <person name="Richards S."/>
            <person name="Worley K."/>
            <person name="Muzny D."/>
            <person name="Gibbs R."/>
        </authorList>
    </citation>
    <scope>NUCLEOTIDE SEQUENCE</scope>
    <source>
        <strain evidence="5">Sampled in the wild</strain>
    </source>
</reference>
<dbReference type="InterPro" id="IPR010562">
    <property type="entry name" value="Haemolymph_juvenile_hormone-bd"/>
</dbReference>
<feature type="signal peptide" evidence="4">
    <location>
        <begin position="1"/>
        <end position="22"/>
    </location>
</feature>
<dbReference type="Gene3D" id="3.15.10.30">
    <property type="entry name" value="Haemolymph juvenile hormone binding protein"/>
    <property type="match status" value="1"/>
</dbReference>
<evidence type="ECO:0000313" key="6">
    <source>
        <dbReference type="Proteomes" id="UP000792457"/>
    </source>
</evidence>
<organism evidence="5 6">
    <name type="scientific">Ladona fulva</name>
    <name type="common">Scarce chaser dragonfly</name>
    <name type="synonym">Libellula fulva</name>
    <dbReference type="NCBI Taxonomy" id="123851"/>
    <lineage>
        <taxon>Eukaryota</taxon>
        <taxon>Metazoa</taxon>
        <taxon>Ecdysozoa</taxon>
        <taxon>Arthropoda</taxon>
        <taxon>Hexapoda</taxon>
        <taxon>Insecta</taxon>
        <taxon>Pterygota</taxon>
        <taxon>Palaeoptera</taxon>
        <taxon>Odonata</taxon>
        <taxon>Epiprocta</taxon>
        <taxon>Anisoptera</taxon>
        <taxon>Libelluloidea</taxon>
        <taxon>Libellulidae</taxon>
        <taxon>Ladona</taxon>
    </lineage>
</organism>
<proteinExistence type="inferred from homology"/>
<evidence type="ECO:0000256" key="2">
    <source>
        <dbReference type="ARBA" id="ARBA00023108"/>
    </source>
</evidence>
<feature type="chain" id="PRO_5035423514" evidence="4">
    <location>
        <begin position="23"/>
        <end position="250"/>
    </location>
</feature>
<evidence type="ECO:0000313" key="5">
    <source>
        <dbReference type="EMBL" id="KAG8235713.1"/>
    </source>
</evidence>
<dbReference type="Proteomes" id="UP000792457">
    <property type="component" value="Unassembled WGS sequence"/>
</dbReference>
<dbReference type="PANTHER" id="PTHR11008">
    <property type="entry name" value="PROTEIN TAKEOUT-LIKE PROTEIN"/>
    <property type="match status" value="1"/>
</dbReference>
<sequence length="250" mass="28090">MATRRSLLFSSFILVLLAVCNGQKPSTIPSYIRVCKQSDPNVENCMIDSIESLRPYLVRGIPEFKVPPIEPLNIKSINANQGSGFRITLTDVKAYGCSDFTINRLKLDMRTNTIDFGLNLPNLYIESNYEVDGRVFLLPIRGRGPMRGNFTNCKGDVVLRGALEKRGGKDYLKYKSMDIKIQVGKGRLNLQNLFGGDRTLGTVVNDAINANFDQLMKELKPQIERAIANFMLDTANQIVQNFPYADLFPK</sequence>
<evidence type="ECO:0000256" key="3">
    <source>
        <dbReference type="ARBA" id="ARBA00060902"/>
    </source>
</evidence>
<name>A0A8K0P8A1_LADFU</name>
<keyword evidence="2" id="KW-0090">Biological rhythms</keyword>
<dbReference type="PANTHER" id="PTHR11008:SF14">
    <property type="entry name" value="CIRCADIAN CLOCK-CONTROLLED PROTEIN-LIKE PROTEIN"/>
    <property type="match status" value="1"/>
</dbReference>
<evidence type="ECO:0000256" key="1">
    <source>
        <dbReference type="ARBA" id="ARBA00022729"/>
    </source>
</evidence>
<protein>
    <submittedName>
        <fullName evidence="5">Uncharacterized protein</fullName>
    </submittedName>
</protein>
<dbReference type="OrthoDB" id="8185598at2759"/>
<comment type="caution">
    <text evidence="5">The sequence shown here is derived from an EMBL/GenBank/DDBJ whole genome shotgun (WGS) entry which is preliminary data.</text>
</comment>
<gene>
    <name evidence="5" type="ORF">J437_LFUL015817</name>
</gene>
<dbReference type="FunFam" id="3.15.10.30:FF:000001">
    <property type="entry name" value="Takeout-like protein 1"/>
    <property type="match status" value="1"/>
</dbReference>
<accession>A0A8K0P8A1</accession>
<dbReference type="InterPro" id="IPR038606">
    <property type="entry name" value="To_sf"/>
</dbReference>
<reference evidence="5" key="2">
    <citation type="submission" date="2017-10" db="EMBL/GenBank/DDBJ databases">
        <title>Ladona fulva Genome sequencing and assembly.</title>
        <authorList>
            <person name="Murali S."/>
            <person name="Richards S."/>
            <person name="Bandaranaike D."/>
            <person name="Bellair M."/>
            <person name="Blankenburg K."/>
            <person name="Chao H."/>
            <person name="Dinh H."/>
            <person name="Doddapaneni H."/>
            <person name="Dugan-Rocha S."/>
            <person name="Elkadiri S."/>
            <person name="Gnanaolivu R."/>
            <person name="Hernandez B."/>
            <person name="Skinner E."/>
            <person name="Javaid M."/>
            <person name="Lee S."/>
            <person name="Li M."/>
            <person name="Ming W."/>
            <person name="Munidasa M."/>
            <person name="Muniz J."/>
            <person name="Nguyen L."/>
            <person name="Hughes D."/>
            <person name="Osuji N."/>
            <person name="Pu L.-L."/>
            <person name="Puazo M."/>
            <person name="Qu C."/>
            <person name="Quiroz J."/>
            <person name="Raj R."/>
            <person name="Weissenberger G."/>
            <person name="Xin Y."/>
            <person name="Zou X."/>
            <person name="Han Y."/>
            <person name="Worley K."/>
            <person name="Muzny D."/>
            <person name="Gibbs R."/>
        </authorList>
    </citation>
    <scope>NUCLEOTIDE SEQUENCE</scope>
    <source>
        <strain evidence="5">Sampled in the wild</strain>
    </source>
</reference>
<keyword evidence="6" id="KW-1185">Reference proteome</keyword>
<dbReference type="Pfam" id="PF06585">
    <property type="entry name" value="JHBP"/>
    <property type="match status" value="1"/>
</dbReference>
<dbReference type="GO" id="GO:0005615">
    <property type="term" value="C:extracellular space"/>
    <property type="evidence" value="ECO:0007669"/>
    <property type="project" value="TreeGrafter"/>
</dbReference>
<dbReference type="GO" id="GO:0007623">
    <property type="term" value="P:circadian rhythm"/>
    <property type="evidence" value="ECO:0007669"/>
    <property type="project" value="UniProtKB-ARBA"/>
</dbReference>